<evidence type="ECO:0000313" key="7">
    <source>
        <dbReference type="Proteomes" id="UP000475037"/>
    </source>
</evidence>
<dbReference type="Pfam" id="PF11465">
    <property type="entry name" value="Receptor_2B4"/>
    <property type="match status" value="1"/>
</dbReference>
<dbReference type="PANTHER" id="PTHR12080:SF134">
    <property type="entry name" value="CD48 ANTIGEN"/>
    <property type="match status" value="1"/>
</dbReference>
<keyword evidence="3" id="KW-0472">Membrane</keyword>
<dbReference type="InterPro" id="IPR003599">
    <property type="entry name" value="Ig_sub"/>
</dbReference>
<evidence type="ECO:0000259" key="5">
    <source>
        <dbReference type="PROSITE" id="PS50835"/>
    </source>
</evidence>
<evidence type="ECO:0000313" key="6">
    <source>
        <dbReference type="EMBL" id="KAF0882319.1"/>
    </source>
</evidence>
<evidence type="ECO:0000256" key="4">
    <source>
        <dbReference type="ARBA" id="ARBA00023180"/>
    </source>
</evidence>
<feature type="domain" description="Ig-like" evidence="5">
    <location>
        <begin position="110"/>
        <end position="191"/>
    </location>
</feature>
<comment type="caution">
    <text evidence="6">The sequence shown here is derived from an EMBL/GenBank/DDBJ whole genome shotgun (WGS) entry which is preliminary data.</text>
</comment>
<accession>A0A6G1B2R0</accession>
<dbReference type="SUPFAM" id="SSF48726">
    <property type="entry name" value="Immunoglobulin"/>
    <property type="match status" value="2"/>
</dbReference>
<dbReference type="Proteomes" id="UP000475037">
    <property type="component" value="Unassembled WGS sequence"/>
</dbReference>
<comment type="subcellular location">
    <subcellularLocation>
        <location evidence="1">Membrane</location>
    </subcellularLocation>
</comment>
<feature type="non-terminal residue" evidence="6">
    <location>
        <position position="198"/>
    </location>
</feature>
<proteinExistence type="predicted"/>
<dbReference type="Gene3D" id="2.60.40.10">
    <property type="entry name" value="Immunoglobulins"/>
    <property type="match status" value="2"/>
</dbReference>
<evidence type="ECO:0000256" key="1">
    <source>
        <dbReference type="ARBA" id="ARBA00004370"/>
    </source>
</evidence>
<name>A0A6G1B2R0_CROCR</name>
<evidence type="ECO:0000256" key="3">
    <source>
        <dbReference type="ARBA" id="ARBA00023136"/>
    </source>
</evidence>
<feature type="non-terminal residue" evidence="6">
    <location>
        <position position="1"/>
    </location>
</feature>
<dbReference type="Pfam" id="PF13895">
    <property type="entry name" value="Ig_2"/>
    <property type="match status" value="1"/>
</dbReference>
<dbReference type="PANTHER" id="PTHR12080">
    <property type="entry name" value="SIGNALING LYMPHOCYTIC ACTIVATION MOLECULE"/>
    <property type="match status" value="1"/>
</dbReference>
<dbReference type="InterPro" id="IPR013783">
    <property type="entry name" value="Ig-like_fold"/>
</dbReference>
<dbReference type="AlphaFoldDB" id="A0A6G1B2R0"/>
<gene>
    <name evidence="6" type="primary">Cd48_0</name>
    <name evidence="6" type="ORF">FOF47_R19722</name>
</gene>
<dbReference type="PROSITE" id="PS50835">
    <property type="entry name" value="IG_LIKE"/>
    <property type="match status" value="1"/>
</dbReference>
<sequence length="198" mass="22851">LFSLSFTDPSNQVIAISGSNVTLKIYNLSGEFKQLTWFYNDNQKIAEWEAGEIIYFKSRFKDRVILGKDYELYIYNIQEEDSSKYILLELKESGIEVPHHISLMVLDPVPKPFIKIEKREEVNNSCHLKLLCEISDDRSVNYTWYGDLEAFPTAFHSNVLEITINPQKYSGSYTCQVSNAVSSKNDTIYFTLPCTLCK</sequence>
<dbReference type="InterPro" id="IPR024303">
    <property type="entry name" value="NK_rcpt_2B4_Ig_dom"/>
</dbReference>
<reference evidence="6 7" key="1">
    <citation type="submission" date="2019-11" db="EMBL/GenBank/DDBJ databases">
        <authorList>
            <person name="Yang C."/>
            <person name="Li F."/>
        </authorList>
    </citation>
    <scope>NUCLEOTIDE SEQUENCE [LARGE SCALE GENOMIC DNA]</scope>
    <source>
        <strain evidence="6">KB4526</strain>
        <tissue evidence="6">Muscle</tissue>
    </source>
</reference>
<organism evidence="6 7">
    <name type="scientific">Crocuta crocuta</name>
    <name type="common">Spotted hyena</name>
    <dbReference type="NCBI Taxonomy" id="9678"/>
    <lineage>
        <taxon>Eukaryota</taxon>
        <taxon>Metazoa</taxon>
        <taxon>Chordata</taxon>
        <taxon>Craniata</taxon>
        <taxon>Vertebrata</taxon>
        <taxon>Euteleostomi</taxon>
        <taxon>Mammalia</taxon>
        <taxon>Eutheria</taxon>
        <taxon>Laurasiatheria</taxon>
        <taxon>Carnivora</taxon>
        <taxon>Feliformia</taxon>
        <taxon>Hyaenidae</taxon>
        <taxon>Crocuta</taxon>
    </lineage>
</organism>
<keyword evidence="4" id="KW-0325">Glycoprotein</keyword>
<dbReference type="InterPro" id="IPR036179">
    <property type="entry name" value="Ig-like_dom_sf"/>
</dbReference>
<keyword evidence="7" id="KW-1185">Reference proteome</keyword>
<dbReference type="GO" id="GO:0016020">
    <property type="term" value="C:membrane"/>
    <property type="evidence" value="ECO:0007669"/>
    <property type="project" value="UniProtKB-SubCell"/>
</dbReference>
<evidence type="ECO:0000256" key="2">
    <source>
        <dbReference type="ARBA" id="ARBA00022729"/>
    </source>
</evidence>
<dbReference type="EMBL" id="VOAJ01002537">
    <property type="protein sequence ID" value="KAF0882319.1"/>
    <property type="molecule type" value="Genomic_DNA"/>
</dbReference>
<dbReference type="InterPro" id="IPR015631">
    <property type="entry name" value="CD2/SLAM_rcpt"/>
</dbReference>
<dbReference type="InterPro" id="IPR007110">
    <property type="entry name" value="Ig-like_dom"/>
</dbReference>
<keyword evidence="2" id="KW-0732">Signal</keyword>
<dbReference type="SMART" id="SM00409">
    <property type="entry name" value="IG"/>
    <property type="match status" value="2"/>
</dbReference>
<protein>
    <submittedName>
        <fullName evidence="6">CD48 protein</fullName>
    </submittedName>
</protein>